<name>A0A919MMB1_9ACTN</name>
<dbReference type="EMBL" id="BOMQ01000047">
    <property type="protein sequence ID" value="GIE50376.1"/>
    <property type="molecule type" value="Genomic_DNA"/>
</dbReference>
<dbReference type="SUPFAM" id="SSF49299">
    <property type="entry name" value="PKD domain"/>
    <property type="match status" value="1"/>
</dbReference>
<accession>A0A919MMB1</accession>
<dbReference type="InterPro" id="IPR013783">
    <property type="entry name" value="Ig-like_fold"/>
</dbReference>
<feature type="signal peptide" evidence="1">
    <location>
        <begin position="1"/>
        <end position="23"/>
    </location>
</feature>
<sequence length="332" mass="35698">MLTLALGAGTVAGAGLLGSPAWADGGPTATYTLDSTSIWTGQQVTLTQSGLVDETPDTAPVRTVDWGDSSPVETLPADAVKASHTYAANGSYPVKVTLAEADGAEGTATFAANTVQVASAVGSYKFSVASNWTWEGGGATAKLLLANIPANTTRVWVNWNDGKTSLLNRTHTSTTHYYPVGTHAATITLENSQGMAAPVTTRPYTVNVDYTRPSSTLKMPRKPTRASYWKTIQGTAKDGQTGMDSVGVQLWKWTSTKDYYFNFSTRKWVRYTPNKTKIPKAAVSWRGVDSKGIWKLSVPGLSKGYYLEVDYVAVDRAGNDDGWKYKVQKLTS</sequence>
<dbReference type="GO" id="GO:0005975">
    <property type="term" value="P:carbohydrate metabolic process"/>
    <property type="evidence" value="ECO:0007669"/>
    <property type="project" value="UniProtKB-ARBA"/>
</dbReference>
<reference evidence="3" key="1">
    <citation type="submission" date="2021-01" db="EMBL/GenBank/DDBJ databases">
        <title>Whole genome shotgun sequence of Actinoplanes nipponensis NBRC 14063.</title>
        <authorList>
            <person name="Komaki H."/>
            <person name="Tamura T."/>
        </authorList>
    </citation>
    <scope>NUCLEOTIDE SEQUENCE</scope>
    <source>
        <strain evidence="3">NBRC 14063</strain>
    </source>
</reference>
<comment type="caution">
    <text evidence="3">The sequence shown here is derived from an EMBL/GenBank/DDBJ whole genome shotgun (WGS) entry which is preliminary data.</text>
</comment>
<evidence type="ECO:0000313" key="3">
    <source>
        <dbReference type="EMBL" id="GIE50376.1"/>
    </source>
</evidence>
<gene>
    <name evidence="3" type="ORF">Ani05nite_39100</name>
</gene>
<dbReference type="InterPro" id="IPR035986">
    <property type="entry name" value="PKD_dom_sf"/>
</dbReference>
<evidence type="ECO:0000259" key="2">
    <source>
        <dbReference type="PROSITE" id="PS50093"/>
    </source>
</evidence>
<feature type="chain" id="PRO_5036804453" description="PKD domain-containing protein" evidence="1">
    <location>
        <begin position="24"/>
        <end position="332"/>
    </location>
</feature>
<evidence type="ECO:0000313" key="4">
    <source>
        <dbReference type="Proteomes" id="UP000647172"/>
    </source>
</evidence>
<dbReference type="AlphaFoldDB" id="A0A919MMB1"/>
<proteinExistence type="predicted"/>
<organism evidence="3 4">
    <name type="scientific">Actinoplanes nipponensis</name>
    <dbReference type="NCBI Taxonomy" id="135950"/>
    <lineage>
        <taxon>Bacteria</taxon>
        <taxon>Bacillati</taxon>
        <taxon>Actinomycetota</taxon>
        <taxon>Actinomycetes</taxon>
        <taxon>Micromonosporales</taxon>
        <taxon>Micromonosporaceae</taxon>
        <taxon>Actinoplanes</taxon>
    </lineage>
</organism>
<dbReference type="Proteomes" id="UP000647172">
    <property type="component" value="Unassembled WGS sequence"/>
</dbReference>
<evidence type="ECO:0000256" key="1">
    <source>
        <dbReference type="SAM" id="SignalP"/>
    </source>
</evidence>
<dbReference type="PROSITE" id="PS50093">
    <property type="entry name" value="PKD"/>
    <property type="match status" value="1"/>
</dbReference>
<dbReference type="Gene3D" id="2.60.40.10">
    <property type="entry name" value="Immunoglobulins"/>
    <property type="match status" value="1"/>
</dbReference>
<keyword evidence="1" id="KW-0732">Signal</keyword>
<dbReference type="InterPro" id="IPR000601">
    <property type="entry name" value="PKD_dom"/>
</dbReference>
<keyword evidence="4" id="KW-1185">Reference proteome</keyword>
<feature type="domain" description="PKD" evidence="2">
    <location>
        <begin position="65"/>
        <end position="109"/>
    </location>
</feature>
<protein>
    <recommendedName>
        <fullName evidence="2">PKD domain-containing protein</fullName>
    </recommendedName>
</protein>